<feature type="transmembrane region" description="Helical" evidence="1">
    <location>
        <begin position="17"/>
        <end position="39"/>
    </location>
</feature>
<dbReference type="Proteomes" id="UP000608071">
    <property type="component" value="Unassembled WGS sequence"/>
</dbReference>
<organism evidence="2 3">
    <name type="scientific">Paenibacillus gallinarum</name>
    <dbReference type="NCBI Taxonomy" id="2762232"/>
    <lineage>
        <taxon>Bacteria</taxon>
        <taxon>Bacillati</taxon>
        <taxon>Bacillota</taxon>
        <taxon>Bacilli</taxon>
        <taxon>Bacillales</taxon>
        <taxon>Paenibacillaceae</taxon>
        <taxon>Paenibacillus</taxon>
    </lineage>
</organism>
<keyword evidence="1" id="KW-0812">Transmembrane</keyword>
<dbReference type="Pfam" id="PF01944">
    <property type="entry name" value="SpoIIM"/>
    <property type="match status" value="1"/>
</dbReference>
<dbReference type="InterPro" id="IPR002798">
    <property type="entry name" value="SpoIIM-like"/>
</dbReference>
<feature type="transmembrane region" description="Helical" evidence="1">
    <location>
        <begin position="79"/>
        <end position="112"/>
    </location>
</feature>
<sequence length="203" mass="22305">MFHLKTFIKDLRSLSKYVWAAAIIFLVGGILGWISTGALQEIMIQQISGIKEISEQLQQGNNVQWNFFTFIFWNNATKAILVIFAGALAGVVPIIFLVINGGVLGFLLHLSWQQGVSMYDVVVKGLLPHGIIEIPAIIVACAFGLKFGVLIIKSLGQGIKSTRNRTTDLRSFIRQTGTASVWIVILLFIAAIIESTITFALVK</sequence>
<protein>
    <submittedName>
        <fullName evidence="2">Stage II sporulation protein M</fullName>
    </submittedName>
</protein>
<evidence type="ECO:0000313" key="3">
    <source>
        <dbReference type="Proteomes" id="UP000608071"/>
    </source>
</evidence>
<reference evidence="2 3" key="1">
    <citation type="submission" date="2020-08" db="EMBL/GenBank/DDBJ databases">
        <title>A Genomic Blueprint of the Chicken Gut Microbiome.</title>
        <authorList>
            <person name="Gilroy R."/>
            <person name="Ravi A."/>
            <person name="Getino M."/>
            <person name="Pursley I."/>
            <person name="Horton D.L."/>
            <person name="Alikhan N.-F."/>
            <person name="Baker D."/>
            <person name="Gharbi K."/>
            <person name="Hall N."/>
            <person name="Watson M."/>
            <person name="Adriaenssens E.M."/>
            <person name="Foster-Nyarko E."/>
            <person name="Jarju S."/>
            <person name="Secka A."/>
            <person name="Antonio M."/>
            <person name="Oren A."/>
            <person name="Chaudhuri R."/>
            <person name="La Ragione R.M."/>
            <person name="Hildebrand F."/>
            <person name="Pallen M.J."/>
        </authorList>
    </citation>
    <scope>NUCLEOTIDE SEQUENCE [LARGE SCALE GENOMIC DNA]</scope>
    <source>
        <strain evidence="2 3">Sa2BVA9</strain>
    </source>
</reference>
<feature type="transmembrane region" description="Helical" evidence="1">
    <location>
        <begin position="132"/>
        <end position="156"/>
    </location>
</feature>
<evidence type="ECO:0000313" key="2">
    <source>
        <dbReference type="EMBL" id="MBD7970998.1"/>
    </source>
</evidence>
<keyword evidence="1" id="KW-1133">Transmembrane helix</keyword>
<evidence type="ECO:0000256" key="1">
    <source>
        <dbReference type="SAM" id="Phobius"/>
    </source>
</evidence>
<accession>A0ABR8T5E6</accession>
<dbReference type="PANTHER" id="PTHR35337">
    <property type="entry name" value="SLR1478 PROTEIN"/>
    <property type="match status" value="1"/>
</dbReference>
<feature type="transmembrane region" description="Helical" evidence="1">
    <location>
        <begin position="177"/>
        <end position="202"/>
    </location>
</feature>
<name>A0ABR8T5E6_9BACL</name>
<comment type="caution">
    <text evidence="2">The sequence shown here is derived from an EMBL/GenBank/DDBJ whole genome shotgun (WGS) entry which is preliminary data.</text>
</comment>
<gene>
    <name evidence="2" type="ORF">H9647_23300</name>
</gene>
<dbReference type="RefSeq" id="WP_191804571.1">
    <property type="nucleotide sequence ID" value="NZ_JACSQL010000018.1"/>
</dbReference>
<proteinExistence type="predicted"/>
<dbReference type="EMBL" id="JACSQL010000018">
    <property type="protein sequence ID" value="MBD7970998.1"/>
    <property type="molecule type" value="Genomic_DNA"/>
</dbReference>
<keyword evidence="1" id="KW-0472">Membrane</keyword>
<dbReference type="PANTHER" id="PTHR35337:SF1">
    <property type="entry name" value="SLR1478 PROTEIN"/>
    <property type="match status" value="1"/>
</dbReference>
<keyword evidence="3" id="KW-1185">Reference proteome</keyword>